<evidence type="ECO:0000256" key="3">
    <source>
        <dbReference type="ARBA" id="ARBA00004413"/>
    </source>
</evidence>
<evidence type="ECO:0000259" key="15">
    <source>
        <dbReference type="PROSITE" id="PS50106"/>
    </source>
</evidence>
<evidence type="ECO:0000256" key="1">
    <source>
        <dbReference type="ARBA" id="ARBA00004123"/>
    </source>
</evidence>
<dbReference type="GO" id="GO:0005634">
    <property type="term" value="C:nucleus"/>
    <property type="evidence" value="ECO:0007669"/>
    <property type="project" value="UniProtKB-SubCell"/>
</dbReference>
<proteinExistence type="inferred from homology"/>
<dbReference type="SUPFAM" id="SSF50156">
    <property type="entry name" value="PDZ domain-like"/>
    <property type="match status" value="1"/>
</dbReference>
<dbReference type="KEGG" id="lww:102749693"/>
<dbReference type="PANTHER" id="PTHR23348:SF42">
    <property type="entry name" value="PERIAXIN"/>
    <property type="match status" value="1"/>
</dbReference>
<gene>
    <name evidence="17" type="primary">LOC102749693</name>
</gene>
<dbReference type="GO" id="GO:0005737">
    <property type="term" value="C:cytoplasm"/>
    <property type="evidence" value="ECO:0007669"/>
    <property type="project" value="UniProtKB-SubCell"/>
</dbReference>
<dbReference type="AlphaFoldDB" id="A0A7F8RVT5"/>
<dbReference type="InterPro" id="IPR036034">
    <property type="entry name" value="PDZ_sf"/>
</dbReference>
<reference evidence="17" key="1">
    <citation type="submission" date="2025-08" db="UniProtKB">
        <authorList>
            <consortium name="RefSeq"/>
        </authorList>
    </citation>
    <scope>IDENTIFICATION</scope>
    <source>
        <tissue evidence="17">Liver</tissue>
    </source>
</reference>
<evidence type="ECO:0000256" key="8">
    <source>
        <dbReference type="ARBA" id="ARBA00022737"/>
    </source>
</evidence>
<accession>A0A7F8RVT5</accession>
<dbReference type="Pfam" id="PF00595">
    <property type="entry name" value="PDZ"/>
    <property type="match status" value="1"/>
</dbReference>
<dbReference type="Gene3D" id="2.30.42.10">
    <property type="match status" value="1"/>
</dbReference>
<evidence type="ECO:0000256" key="12">
    <source>
        <dbReference type="ARBA" id="ARBA00060817"/>
    </source>
</evidence>
<dbReference type="GO" id="GO:0032287">
    <property type="term" value="P:peripheral nervous system myelin maintenance"/>
    <property type="evidence" value="ECO:0007669"/>
    <property type="project" value="TreeGrafter"/>
</dbReference>
<evidence type="ECO:0000256" key="6">
    <source>
        <dbReference type="ARBA" id="ARBA00022490"/>
    </source>
</evidence>
<dbReference type="RefSeq" id="XP_030897361.1">
    <property type="nucleotide sequence ID" value="XM_031041501.1"/>
</dbReference>
<sequence>MAASRCPPQELRRAELVEIIVETEAQTGVSGINVAGGGKEGIFVRELREDSPAARSLSLQEGDQLLSARVFFENFKYEDALRLLQCAEPYKVSFCLKRTVPTGDLALRPGTVAGYEIKGPRAKVAKLNIQSLSPVKKKKMVVPGALGAPADLAPVDVEFSFPKFSRLRRGLKAEAAKGPVPAAPTRRRLQLPRLRVREVAEEAQAARQAVAVPSPRKAKVEAEVAAGARFTAPQVELVGPRLPGAEVGVPQVSAPKGLGEVALHLPTRGLGAPAAPAVEPAALGIQVPQVELPTLPSLPTLPTLPCLETREGAAAVTVPTLDVVAPVVGVDLALPGVGVEARGEAPEVALKMPRLSFPRFGARAKEVAEAKVAKGSPEARVKGPRLRMPTFGLSLLEPRSAVAEAAVESKLKLPTIKMPFGLGVSAPEVKMPKGPEVKLPKAPEVKLPKVPEAALLDVQLPEVGLPKVSEMKLPKVPEMAVPDVQLPEVQLPTVPEMKLPKVPEMAVPDVQLPEVQLPTVPEMKLPETVLCPLCLLHVLLP</sequence>
<dbReference type="GO" id="GO:0005886">
    <property type="term" value="C:plasma membrane"/>
    <property type="evidence" value="ECO:0007669"/>
    <property type="project" value="UniProtKB-SubCell"/>
</dbReference>
<dbReference type="FunFam" id="2.30.42.10:FF:000149">
    <property type="entry name" value="Periaxin"/>
    <property type="match status" value="1"/>
</dbReference>
<evidence type="ECO:0000313" key="16">
    <source>
        <dbReference type="Proteomes" id="UP000245341"/>
    </source>
</evidence>
<dbReference type="PROSITE" id="PS50106">
    <property type="entry name" value="PDZ"/>
    <property type="match status" value="1"/>
</dbReference>
<keyword evidence="5" id="KW-1003">Cell membrane</keyword>
<dbReference type="OrthoDB" id="447516at2759"/>
<comment type="subunit">
    <text evidence="13">Homodimer (via PDZ domain). Interacts with SCN10A. Found in a complex with SCN10A. Interacts with DRP2. Identified in a dystroglycan complex that contains at least PRX, DRP2, UTRN, DMD and DAG1. Detected in a complex composed of at least EZR, AHNAK, PPL and PRX. Identified in a complex with EZR, AHNAK, BFSP1, BFSP2, ANK2, PLEC, VIM and spectrin.</text>
</comment>
<evidence type="ECO:0000256" key="14">
    <source>
        <dbReference type="ARBA" id="ARBA00067259"/>
    </source>
</evidence>
<comment type="subcellular location">
    <subcellularLocation>
        <location evidence="2">Cell junction</location>
    </subcellularLocation>
    <subcellularLocation>
        <location evidence="3">Cell membrane</location>
        <topology evidence="3">Peripheral membrane protein</topology>
        <orientation evidence="3">Cytoplasmic side</orientation>
    </subcellularLocation>
    <subcellularLocation>
        <location evidence="4">Cytoplasm</location>
    </subcellularLocation>
    <subcellularLocation>
        <location evidence="1">Nucleus</location>
    </subcellularLocation>
</comment>
<keyword evidence="9" id="KW-0965">Cell junction</keyword>
<feature type="domain" description="PDZ" evidence="15">
    <location>
        <begin position="16"/>
        <end position="85"/>
    </location>
</feature>
<keyword evidence="8" id="KW-0677">Repeat</keyword>
<comment type="similarity">
    <text evidence="12">Belongs to the periaxin family.</text>
</comment>
<organism evidence="16 17">
    <name type="scientific">Leptonychotes weddellii</name>
    <name type="common">Weddell seal</name>
    <name type="synonym">Otaria weddellii</name>
    <dbReference type="NCBI Taxonomy" id="9713"/>
    <lineage>
        <taxon>Eukaryota</taxon>
        <taxon>Metazoa</taxon>
        <taxon>Chordata</taxon>
        <taxon>Craniata</taxon>
        <taxon>Vertebrata</taxon>
        <taxon>Euteleostomi</taxon>
        <taxon>Mammalia</taxon>
        <taxon>Eutheria</taxon>
        <taxon>Laurasiatheria</taxon>
        <taxon>Carnivora</taxon>
        <taxon>Caniformia</taxon>
        <taxon>Pinnipedia</taxon>
        <taxon>Phocidae</taxon>
        <taxon>Monachinae</taxon>
        <taxon>Lobodontini</taxon>
        <taxon>Leptonychotes</taxon>
    </lineage>
</organism>
<evidence type="ECO:0000256" key="9">
    <source>
        <dbReference type="ARBA" id="ARBA00022949"/>
    </source>
</evidence>
<dbReference type="GO" id="GO:0070161">
    <property type="term" value="C:anchoring junction"/>
    <property type="evidence" value="ECO:0007669"/>
    <property type="project" value="UniProtKB-SubCell"/>
</dbReference>
<evidence type="ECO:0000256" key="5">
    <source>
        <dbReference type="ARBA" id="ARBA00022475"/>
    </source>
</evidence>
<dbReference type="InterPro" id="IPR001478">
    <property type="entry name" value="PDZ"/>
</dbReference>
<dbReference type="GO" id="GO:0043484">
    <property type="term" value="P:regulation of RNA splicing"/>
    <property type="evidence" value="ECO:0007669"/>
    <property type="project" value="TreeGrafter"/>
</dbReference>
<dbReference type="SMART" id="SM00228">
    <property type="entry name" value="PDZ"/>
    <property type="match status" value="1"/>
</dbReference>
<evidence type="ECO:0000256" key="4">
    <source>
        <dbReference type="ARBA" id="ARBA00004496"/>
    </source>
</evidence>
<name>A0A7F8RVT5_LEPWE</name>
<keyword evidence="6" id="KW-0963">Cytoplasm</keyword>
<dbReference type="GeneID" id="102749693"/>
<evidence type="ECO:0000256" key="11">
    <source>
        <dbReference type="ARBA" id="ARBA00023242"/>
    </source>
</evidence>
<keyword evidence="10" id="KW-0472">Membrane</keyword>
<evidence type="ECO:0000256" key="10">
    <source>
        <dbReference type="ARBA" id="ARBA00023136"/>
    </source>
</evidence>
<keyword evidence="7" id="KW-0597">Phosphoprotein</keyword>
<dbReference type="CDD" id="cd00136">
    <property type="entry name" value="PDZ_canonical"/>
    <property type="match status" value="1"/>
</dbReference>
<keyword evidence="11" id="KW-0539">Nucleus</keyword>
<dbReference type="PANTHER" id="PTHR23348">
    <property type="entry name" value="PERIAXIN/AHNAK"/>
    <property type="match status" value="1"/>
</dbReference>
<dbReference type="Proteomes" id="UP000245341">
    <property type="component" value="Unplaced"/>
</dbReference>
<evidence type="ECO:0000256" key="2">
    <source>
        <dbReference type="ARBA" id="ARBA00004282"/>
    </source>
</evidence>
<evidence type="ECO:0000313" key="17">
    <source>
        <dbReference type="RefSeq" id="XP_030897361.1"/>
    </source>
</evidence>
<keyword evidence="16" id="KW-1185">Reference proteome</keyword>
<protein>
    <recommendedName>
        <fullName evidence="14">Periaxin</fullName>
    </recommendedName>
</protein>
<evidence type="ECO:0000256" key="7">
    <source>
        <dbReference type="ARBA" id="ARBA00022553"/>
    </source>
</evidence>
<evidence type="ECO:0000256" key="13">
    <source>
        <dbReference type="ARBA" id="ARBA00065379"/>
    </source>
</evidence>
<dbReference type="InterPro" id="IPR052082">
    <property type="entry name" value="Myelin_sheath_structural"/>
</dbReference>